<gene>
    <name evidence="5" type="ORF">PCYB_103660</name>
</gene>
<keyword evidence="6" id="KW-1185">Reference proteome</keyword>
<dbReference type="GO" id="GO:0051604">
    <property type="term" value="P:protein maturation"/>
    <property type="evidence" value="ECO:0007669"/>
    <property type="project" value="UniProtKB-UniRule"/>
</dbReference>
<feature type="compositionally biased region" description="Basic and acidic residues" evidence="3">
    <location>
        <begin position="54"/>
        <end position="65"/>
    </location>
</feature>
<evidence type="ECO:0000259" key="4">
    <source>
        <dbReference type="Pfam" id="PF14500"/>
    </source>
</evidence>
<feature type="compositionally biased region" description="Polar residues" evidence="3">
    <location>
        <begin position="573"/>
        <end position="590"/>
    </location>
</feature>
<evidence type="ECO:0000256" key="2">
    <source>
        <dbReference type="SAM" id="Coils"/>
    </source>
</evidence>
<feature type="compositionally biased region" description="Low complexity" evidence="3">
    <location>
        <begin position="303"/>
        <end position="344"/>
    </location>
</feature>
<evidence type="ECO:0000313" key="5">
    <source>
        <dbReference type="EMBL" id="GAB67016.1"/>
    </source>
</evidence>
<feature type="coiled-coil region" evidence="2">
    <location>
        <begin position="363"/>
        <end position="390"/>
    </location>
</feature>
<dbReference type="GeneID" id="14693376"/>
<dbReference type="InterPro" id="IPR029240">
    <property type="entry name" value="MMS19_N"/>
</dbReference>
<comment type="function">
    <text evidence="1">Key component of the cytosolic iron-sulfur protein assembly (CIA) complex, a multiprotein complex that mediates the incorporation of iron-sulfur cluster into apoproteins specifically involved in DNA metabolism and genomic integrity. In the CIA complex, MMS19 acts as an adapter between early-acting CIA components and a subset of cellular target iron-sulfur proteins.</text>
</comment>
<dbReference type="EMBL" id="DF157102">
    <property type="protein sequence ID" value="GAB67016.1"/>
    <property type="molecule type" value="Genomic_DNA"/>
</dbReference>
<reference evidence="5 6" key="1">
    <citation type="journal article" date="2012" name="Nat. Genet.">
        <title>Plasmodium cynomolgi genome sequences provide insight into Plasmodium vivax and the monkey malaria clade.</title>
        <authorList>
            <person name="Tachibana S."/>
            <person name="Sullivan S.A."/>
            <person name="Kawai S."/>
            <person name="Nakamura S."/>
            <person name="Kim H.R."/>
            <person name="Goto N."/>
            <person name="Arisue N."/>
            <person name="Palacpac N.M.Q."/>
            <person name="Honma H."/>
            <person name="Yagi M."/>
            <person name="Tougan T."/>
            <person name="Katakai Y."/>
            <person name="Kaneko O."/>
            <person name="Mita T."/>
            <person name="Kita K."/>
            <person name="Yasutomi Y."/>
            <person name="Sutton P.L."/>
            <person name="Shakhbatyan R."/>
            <person name="Horii T."/>
            <person name="Yasunaga T."/>
            <person name="Barnwell J.W."/>
            <person name="Escalante A.A."/>
            <person name="Carlton J.M."/>
            <person name="Tanabe K."/>
        </authorList>
    </citation>
    <scope>NUCLEOTIDE SEQUENCE [LARGE SCALE GENOMIC DNA]</scope>
    <source>
        <strain evidence="5 6">B</strain>
    </source>
</reference>
<feature type="region of interest" description="Disordered" evidence="3">
    <location>
        <begin position="49"/>
        <end position="80"/>
    </location>
</feature>
<dbReference type="GO" id="GO:0005634">
    <property type="term" value="C:nucleus"/>
    <property type="evidence" value="ECO:0007669"/>
    <property type="project" value="UniProtKB-SubCell"/>
</dbReference>
<dbReference type="KEGG" id="pcy:PCYB_103660"/>
<dbReference type="PANTHER" id="PTHR12891">
    <property type="entry name" value="DNA REPAIR/TRANSCRIPTION PROTEIN MET18/MMS19"/>
    <property type="match status" value="1"/>
</dbReference>
<keyword evidence="2" id="KW-0175">Coiled coil</keyword>
<dbReference type="eggNOG" id="KOG1967">
    <property type="taxonomic scope" value="Eukaryota"/>
</dbReference>
<comment type="similarity">
    <text evidence="1">Belongs to the MET18/MMS19 family.</text>
</comment>
<dbReference type="InterPro" id="IPR039920">
    <property type="entry name" value="MMS19"/>
</dbReference>
<keyword evidence="1" id="KW-0227">DNA damage</keyword>
<keyword evidence="1" id="KW-0539">Nucleus</keyword>
<evidence type="ECO:0000313" key="6">
    <source>
        <dbReference type="Proteomes" id="UP000006319"/>
    </source>
</evidence>
<feature type="region of interest" description="Disordered" evidence="3">
    <location>
        <begin position="435"/>
        <end position="484"/>
    </location>
</feature>
<feature type="region of interest" description="Disordered" evidence="3">
    <location>
        <begin position="303"/>
        <end position="358"/>
    </location>
</feature>
<comment type="subcellular location">
    <subcellularLocation>
        <location evidence="1">Nucleus</location>
    </subcellularLocation>
</comment>
<feature type="compositionally biased region" description="Low complexity" evidence="3">
    <location>
        <begin position="594"/>
        <end position="615"/>
    </location>
</feature>
<keyword evidence="1" id="KW-0234">DNA repair</keyword>
<dbReference type="Proteomes" id="UP000006319">
    <property type="component" value="Chromosome 10"/>
</dbReference>
<dbReference type="GO" id="GO:0006281">
    <property type="term" value="P:DNA repair"/>
    <property type="evidence" value="ECO:0007669"/>
    <property type="project" value="UniProtKB-UniRule"/>
</dbReference>
<dbReference type="OMA" id="KIEDWHC"/>
<feature type="domain" description="MMS19 N-terminal" evidence="4">
    <location>
        <begin position="6"/>
        <end position="194"/>
    </location>
</feature>
<protein>
    <recommendedName>
        <fullName evidence="1">MMS19 nucleotide excision repair protein</fullName>
    </recommendedName>
</protein>
<feature type="compositionally biased region" description="Low complexity" evidence="3">
    <location>
        <begin position="66"/>
        <end position="77"/>
    </location>
</feature>
<dbReference type="RefSeq" id="XP_004222963.1">
    <property type="nucleotide sequence ID" value="XM_004222915.1"/>
</dbReference>
<feature type="compositionally biased region" description="Acidic residues" evidence="3">
    <location>
        <begin position="1026"/>
        <end position="1044"/>
    </location>
</feature>
<dbReference type="Pfam" id="PF14500">
    <property type="entry name" value="MMS19_N"/>
    <property type="match status" value="1"/>
</dbReference>
<feature type="compositionally biased region" description="Basic and acidic residues" evidence="3">
    <location>
        <begin position="346"/>
        <end position="358"/>
    </location>
</feature>
<evidence type="ECO:0000256" key="3">
    <source>
        <dbReference type="SAM" id="MobiDB-lite"/>
    </source>
</evidence>
<dbReference type="PANTHER" id="PTHR12891:SF0">
    <property type="entry name" value="MMS19 NUCLEOTIDE EXCISION REPAIR PROTEIN HOMOLOG"/>
    <property type="match status" value="1"/>
</dbReference>
<proteinExistence type="inferred from homology"/>
<dbReference type="OrthoDB" id="342900at2759"/>
<feature type="region of interest" description="Disordered" evidence="3">
    <location>
        <begin position="1021"/>
        <end position="1050"/>
    </location>
</feature>
<feature type="compositionally biased region" description="Low complexity" evidence="3">
    <location>
        <begin position="451"/>
        <end position="481"/>
    </location>
</feature>
<sequence>MVAIPNFIDKIQVQLENESDPRNILVLFDIIHVLCSGYITHDQGGVVQSGGTAERVEQQEERQEEQLGQQEEGAQGRNPGALFTRDRETHYLKSVIDIAFYYFPIEFVNSEGRYDSITEEDLQKAFYMCLKSNKRLGNYVIMNILDELYNTQDEEINEKNLQNIKETLGVCAPFYGSVCCSGFISTITGLIELECIDSDASDKMATYFVKILFLFFKIVNEEKNEELRRSLFDMHFAGMFRKFNNFLILHKCLCSEKQPLGGVAPEAEAVERGVEPPVGVSSTGRPSLAQLFRLEEIANLSDSSQSGSVRSVRSGGSDRSNRSGGSNRSNRSGGSNRSSRSGGSAPKERSECTSESDRNILAIIREKNHIEKMKERKERQNKRNKIKLNKFPVIEKILVCLSKGSTYVFLYVLETTLKPMLHECYYLVHALTGEGESPPRGSAQETRAEQRGQAGQRGQLEQRGQAGQRGQLEQRGQAEQGSLPARNAKVQAKWNLVATYLSFINNVMSESAKVEEVVARGISFVKEICIIGELLRMGRDQFFHAYHDSGLHLFGILASFVCMHGGAAVGGSVPNSGTEHGSAGSPTNDAAGSATNDVADTATNDAAGSATNDAADTATNDAADTATNEDALFHQAIILFFYLIGMHPGENVKLRVLGHSGRDLLDHGEDHLLKSAGEWRRSIVEEHHQFISDIKLNNENIVRECKEYKKNDLLFFLTLVSKIIKHKYEQIGNYLNTLLMNMCFLLLKFHFGKNEDLNLHRSLLRETYQVDIPYLFFISTNVASFVVKKFYHCVEEVKEKLLILKKEEDTTGSVHTRIEVDNQTDCQLDLELSPQMGEYDPHSGMTPGGVITELLRFGGGPIGETLKWKRVQVKCLLVDPTQGDTLKKSYETEVKEIKKRWGEAKQEEGDTTWERQSFKLTMCEPTNREDITSFYLAYIVSLAYSQIYKRCERVMQRYGSFSVSDGSPHDRRNNQDKVENELCKPQNELCKPHLLVNNMEVMELCINYLYEEAVVRSILSRGTSTEEGEQQEEQQQEQRQEEEEKQQKGHNKADNLKCILIVNSSDELSYYGTYVNNLKSFIRINEVKNLHLRDQITKRGEAAKVGHSHISPMTYLSCNNPFRNVDVFETDTLLYILKITLTSHVICEDWRGKAKQEGDVEMSILASYLYRKVKKNVNHIFITMSEAKKKAFIERMIDFCVGGDVHPHMSDKDGIFGGSIEESYHLDNLIGAKFTPRLMNPLLLLFLPALLSIHTQIGLDHMQKLLKLCMYIFLFNLPLESCSSNRVSTCENNSNGGGTCWEGLTRGAKNGSAHLSRESVSKFLDEKGKEHFKEGEVPFWDGDHVGDCLLHLDRANLESVHKCALQIVGILLHNWDGIHKMVNYILAPFDLVDDLGISLNGALSFKRFIDLFASTYEAFIRRWEKGGVADSKGEQLPRGDESPLVQLLSKLFEAPTWDTSNQLFYLLDCVYFGEEDPYFAQIFYSRGKNEHPLREKGTAKGMEIGLLDRTYLKGMEIGLLDRTYLKGENREGPNLGELKFVSFYPHEEGTIRVANLKEVICLAGGQSIGGGEENGKNSSGSDRDEGNLFLRRYFLHFFVQHFSLNYDLTFHLWKHTSEEVAEENLQHVCDSVASTSLHQHTFKQVLIWYFYLYPSQVYSHIYSVIHNINTKLLLSDENYNRVAFNPNDAFLSLCREKLLHFICTMYNYLYLIDVSERFLSMSEFLWLMEREKFSFDYSLPFDVIRRNEKTLTFLEKLSSYLGFYNESSDRGISKSATLATDKMDQMKRESNSDEHLSDSLTPGLISSMDASHQQVKEHSVSNPRKAIEADGDHPKGSNFLSLLQKRKENRILKYNCRYLCLVHLASIVLLNTPMEDALRKHYNVMEMCILKGIAPPKEALQENVQFLLSYKCRLVKSLLKLIVSVPLPLARYQCACIFYVISFLNYKSFLPYDVIQDIKWYLSIASVDPHKKVRKMVVLCRARWM</sequence>
<accession>K6UDQ6</accession>
<dbReference type="GO" id="GO:0016226">
    <property type="term" value="P:iron-sulfur cluster assembly"/>
    <property type="evidence" value="ECO:0007669"/>
    <property type="project" value="UniProtKB-UniRule"/>
</dbReference>
<dbReference type="GO" id="GO:0097361">
    <property type="term" value="C:cytosolic [4Fe-4S] assembly targeting complex"/>
    <property type="evidence" value="ECO:0007669"/>
    <property type="project" value="UniProtKB-UniRule"/>
</dbReference>
<dbReference type="VEuPathDB" id="PlasmoDB:PCYB_103660"/>
<organism evidence="5 6">
    <name type="scientific">Plasmodium cynomolgi (strain B)</name>
    <dbReference type="NCBI Taxonomy" id="1120755"/>
    <lineage>
        <taxon>Eukaryota</taxon>
        <taxon>Sar</taxon>
        <taxon>Alveolata</taxon>
        <taxon>Apicomplexa</taxon>
        <taxon>Aconoidasida</taxon>
        <taxon>Haemosporida</taxon>
        <taxon>Plasmodiidae</taxon>
        <taxon>Plasmodium</taxon>
        <taxon>Plasmodium (Plasmodium)</taxon>
    </lineage>
</organism>
<evidence type="ECO:0000256" key="1">
    <source>
        <dbReference type="RuleBase" id="RU367072"/>
    </source>
</evidence>
<dbReference type="PhylomeDB" id="K6UDQ6"/>
<name>K6UDQ6_PLACD</name>
<feature type="region of interest" description="Disordered" evidence="3">
    <location>
        <begin position="573"/>
        <end position="615"/>
    </location>
</feature>